<name>Z9JL79_9GAMM</name>
<accession>Z9JL79</accession>
<protein>
    <submittedName>
        <fullName evidence="1">Uncharacterized protein</fullName>
    </submittedName>
</protein>
<evidence type="ECO:0000313" key="2">
    <source>
        <dbReference type="Proteomes" id="UP000020406"/>
    </source>
</evidence>
<gene>
    <name evidence="1" type="ORF">AF72_04070</name>
</gene>
<evidence type="ECO:0000313" key="1">
    <source>
        <dbReference type="EMBL" id="EWS78753.1"/>
    </source>
</evidence>
<proteinExistence type="predicted"/>
<dbReference type="AlphaFoldDB" id="Z9JL79"/>
<sequence length="45" mass="5014">MFSHPAEQDCTEIPHQQWLIAATTVRSNSTNDPCHGTHHNTGLDD</sequence>
<organism evidence="1 2">
    <name type="scientific">Xylella taiwanensis</name>
    <dbReference type="NCBI Taxonomy" id="1444770"/>
    <lineage>
        <taxon>Bacteria</taxon>
        <taxon>Pseudomonadati</taxon>
        <taxon>Pseudomonadota</taxon>
        <taxon>Gammaproteobacteria</taxon>
        <taxon>Lysobacterales</taxon>
        <taxon>Lysobacteraceae</taxon>
        <taxon>Xylella</taxon>
    </lineage>
</organism>
<dbReference type="EMBL" id="JDSQ01000005">
    <property type="protein sequence ID" value="EWS78753.1"/>
    <property type="molecule type" value="Genomic_DNA"/>
</dbReference>
<reference evidence="1 2" key="1">
    <citation type="journal article" date="2014" name="Genome Announc.">
        <title>Draft Genome Sequence of Xylella fastidiosa Pear Leaf Scorch Strain in Taiwan.</title>
        <authorList>
            <person name="Su C.C."/>
            <person name="Deng W.L."/>
            <person name="Jan F.J."/>
            <person name="Chang C.J."/>
            <person name="Huang H."/>
            <person name="Chen J."/>
        </authorList>
    </citation>
    <scope>NUCLEOTIDE SEQUENCE [LARGE SCALE GENOMIC DNA]</scope>
    <source>
        <strain evidence="1 2">PLS229</strain>
    </source>
</reference>
<comment type="caution">
    <text evidence="1">The sequence shown here is derived from an EMBL/GenBank/DDBJ whole genome shotgun (WGS) entry which is preliminary data.</text>
</comment>
<dbReference type="PATRIC" id="fig|1444770.3.peg.989"/>
<dbReference type="Proteomes" id="UP000020406">
    <property type="component" value="Unassembled WGS sequence"/>
</dbReference>